<sequence length="33" mass="3819">MLLQPEDIITPGCLRRTRTVLYETEKTMTVVIP</sequence>
<dbReference type="EMBL" id="SLUO01000007">
    <property type="protein sequence ID" value="TCL58129.1"/>
    <property type="molecule type" value="Genomic_DNA"/>
</dbReference>
<dbReference type="AlphaFoldDB" id="A0A4R1QYT7"/>
<evidence type="ECO:0000313" key="1">
    <source>
        <dbReference type="EMBL" id="TCL58129.1"/>
    </source>
</evidence>
<organism evidence="1 2">
    <name type="scientific">Kineothrix alysoides</name>
    <dbReference type="NCBI Taxonomy" id="1469948"/>
    <lineage>
        <taxon>Bacteria</taxon>
        <taxon>Bacillati</taxon>
        <taxon>Bacillota</taxon>
        <taxon>Clostridia</taxon>
        <taxon>Lachnospirales</taxon>
        <taxon>Lachnospiraceae</taxon>
        <taxon>Kineothrix</taxon>
    </lineage>
</organism>
<proteinExistence type="predicted"/>
<protein>
    <submittedName>
        <fullName evidence="1">Uncharacterized protein</fullName>
    </submittedName>
</protein>
<keyword evidence="2" id="KW-1185">Reference proteome</keyword>
<dbReference type="STRING" id="1469948.GCA_000732725_02366"/>
<comment type="caution">
    <text evidence="1">The sequence shown here is derived from an EMBL/GenBank/DDBJ whole genome shotgun (WGS) entry which is preliminary data.</text>
</comment>
<evidence type="ECO:0000313" key="2">
    <source>
        <dbReference type="Proteomes" id="UP000295718"/>
    </source>
</evidence>
<name>A0A4R1QYT7_9FIRM</name>
<accession>A0A4R1QYT7</accession>
<dbReference type="Proteomes" id="UP000295718">
    <property type="component" value="Unassembled WGS sequence"/>
</dbReference>
<gene>
    <name evidence="1" type="ORF">EDD76_107245</name>
</gene>
<reference evidence="1 2" key="1">
    <citation type="submission" date="2019-03" db="EMBL/GenBank/DDBJ databases">
        <title>Genomic Encyclopedia of Type Strains, Phase IV (KMG-IV): sequencing the most valuable type-strain genomes for metagenomic binning, comparative biology and taxonomic classification.</title>
        <authorList>
            <person name="Goeker M."/>
        </authorList>
    </citation>
    <scope>NUCLEOTIDE SEQUENCE [LARGE SCALE GENOMIC DNA]</scope>
    <source>
        <strain evidence="1 2">DSM 100556</strain>
    </source>
</reference>